<keyword evidence="3" id="KW-1185">Reference proteome</keyword>
<organism evidence="2 3">
    <name type="scientific">Hevea brasiliensis</name>
    <name type="common">Para rubber tree</name>
    <name type="synonym">Siphonia brasiliensis</name>
    <dbReference type="NCBI Taxonomy" id="3981"/>
    <lineage>
        <taxon>Eukaryota</taxon>
        <taxon>Viridiplantae</taxon>
        <taxon>Streptophyta</taxon>
        <taxon>Embryophyta</taxon>
        <taxon>Tracheophyta</taxon>
        <taxon>Spermatophyta</taxon>
        <taxon>Magnoliopsida</taxon>
        <taxon>eudicotyledons</taxon>
        <taxon>Gunneridae</taxon>
        <taxon>Pentapetalae</taxon>
        <taxon>rosids</taxon>
        <taxon>fabids</taxon>
        <taxon>Malpighiales</taxon>
        <taxon>Euphorbiaceae</taxon>
        <taxon>Crotonoideae</taxon>
        <taxon>Micrandreae</taxon>
        <taxon>Hevea</taxon>
    </lineage>
</organism>
<gene>
    <name evidence="2" type="ORF">P3X46_035249</name>
</gene>
<dbReference type="Proteomes" id="UP001174677">
    <property type="component" value="Unassembled WGS sequence"/>
</dbReference>
<comment type="caution">
    <text evidence="2">The sequence shown here is derived from an EMBL/GenBank/DDBJ whole genome shotgun (WGS) entry which is preliminary data.</text>
</comment>
<feature type="compositionally biased region" description="Basic residues" evidence="1">
    <location>
        <begin position="92"/>
        <end position="104"/>
    </location>
</feature>
<reference evidence="2 3" key="1">
    <citation type="journal article" date="2023" name="Plant Biotechnol. J.">
        <title>Chromosome-level wild Hevea brasiliensis genome provides new tools for genomic-assisted breeding and valuable loci to elevate rubber yield.</title>
        <authorList>
            <person name="Cheng H."/>
            <person name="Song X."/>
            <person name="Hu Y."/>
            <person name="Wu T."/>
            <person name="Yang Q."/>
            <person name="An Z."/>
            <person name="Feng S."/>
            <person name="Deng Z."/>
            <person name="Wu W."/>
            <person name="Zeng X."/>
            <person name="Tu M."/>
            <person name="Wang X."/>
            <person name="Huang H."/>
        </authorList>
    </citation>
    <scope>NUCLEOTIDE SEQUENCE [LARGE SCALE GENOMIC DNA]</scope>
    <source>
        <strain evidence="2">MT/VB/25A 57/8</strain>
    </source>
</reference>
<evidence type="ECO:0000313" key="2">
    <source>
        <dbReference type="EMBL" id="KAJ9129785.1"/>
    </source>
</evidence>
<proteinExistence type="predicted"/>
<evidence type="ECO:0000313" key="3">
    <source>
        <dbReference type="Proteomes" id="UP001174677"/>
    </source>
</evidence>
<feature type="compositionally biased region" description="Low complexity" evidence="1">
    <location>
        <begin position="113"/>
        <end position="124"/>
    </location>
</feature>
<dbReference type="EMBL" id="JARPOI010000104">
    <property type="protein sequence ID" value="KAJ9129785.1"/>
    <property type="molecule type" value="Genomic_DNA"/>
</dbReference>
<evidence type="ECO:0000256" key="1">
    <source>
        <dbReference type="SAM" id="MobiDB-lite"/>
    </source>
</evidence>
<sequence>MASAQCCKPAEQTCNEGQQNHSLGQKVSDLVTSVFKKDQTHQGHATSHCQTQCSSYTTEHKTQTVCVGQTNGHEAHDQGLGHANSNSAKCNSKSRRGERKKRGLLQKIKDGISGHSDSGSSSSESDSDDDKCGKNKN</sequence>
<protein>
    <submittedName>
        <fullName evidence="2">Uncharacterized protein</fullName>
    </submittedName>
</protein>
<accession>A0ABQ9K9Y0</accession>
<feature type="region of interest" description="Disordered" evidence="1">
    <location>
        <begin position="71"/>
        <end position="137"/>
    </location>
</feature>
<name>A0ABQ9K9Y0_HEVBR</name>